<dbReference type="Gene3D" id="3.90.1750.20">
    <property type="entry name" value="Putative Large Serine Recombinase, Chain B, Domain 2"/>
    <property type="match status" value="1"/>
</dbReference>
<dbReference type="Pfam" id="PF00239">
    <property type="entry name" value="Resolvase"/>
    <property type="match status" value="1"/>
</dbReference>
<gene>
    <name evidence="5" type="ORF">F4U95_09090</name>
    <name evidence="4" type="ORF">F4U96_09140</name>
</gene>
<dbReference type="GO" id="GO:0000150">
    <property type="term" value="F:DNA strand exchange activity"/>
    <property type="evidence" value="ECO:0007669"/>
    <property type="project" value="InterPro"/>
</dbReference>
<dbReference type="CDD" id="cd00338">
    <property type="entry name" value="Ser_Recombinase"/>
    <property type="match status" value="1"/>
</dbReference>
<dbReference type="InterPro" id="IPR050639">
    <property type="entry name" value="SSR_resolvase"/>
</dbReference>
<dbReference type="SMART" id="SM00857">
    <property type="entry name" value="Resolvase"/>
    <property type="match status" value="1"/>
</dbReference>
<sequence length="529" mass="59698">MTQNAIIYARFSTIEQSKGYSLERQMKNGREYVERNGWHVESELKDEGKSAFHGSNRLEGTALHTFEAEARNGLHRGKILCVENIDRLSRQGAKAAAQLVWALNGHGVDVATWHDRYIYRADGSGDLMELFSVIIKAQMAYEESLKKSQRSKDNWAKKYADIEKGAGVTFGGKPAWIDTVDGKHVINEDRAAVINEMFDWYIDGLGYMAIVQKLNDRQEPVWHTKEYKNAKGGWQFSYVYRLINGRTVIGEFQRNGTETISTDFYPAAVTLEKYNRAHAVMIGKPKLAGRDSKRKNNLLSGMVICSECQKVAGYENKGNSKHRYVTKSGEVRLYGVTTGNHETLVCDAYRRKHGCQNKARHYYRIVEKAVLDTVLQLTVDDEQDTEQQREARDAIGSIERDIALKTQQMNNLVDALADGGAKAIVSRIAMLETEIDLLQGRLQAANDRYLIASSAPSKSDDTEFIRGLRDELSSDDPDIRFYARSKTNAALKRVIEQIYICPDKTFIVEADVAVWHFDETGKVIGGQAL</sequence>
<dbReference type="InterPro" id="IPR011109">
    <property type="entry name" value="DNA_bind_recombinase_dom"/>
</dbReference>
<feature type="domain" description="Resolvase/invertase-type recombinase catalytic" evidence="3">
    <location>
        <begin position="4"/>
        <end position="162"/>
    </location>
</feature>
<dbReference type="PANTHER" id="PTHR30461:SF2">
    <property type="entry name" value="SERINE RECOMBINASE PINE-RELATED"/>
    <property type="match status" value="1"/>
</dbReference>
<evidence type="ECO:0000313" key="5">
    <source>
        <dbReference type="EMBL" id="KAA9030901.1"/>
    </source>
</evidence>
<protein>
    <recommendedName>
        <fullName evidence="3">Resolvase/invertase-type recombinase catalytic domain-containing protein</fullName>
    </recommendedName>
</protein>
<dbReference type="Gene3D" id="3.40.50.1390">
    <property type="entry name" value="Resolvase, N-terminal catalytic domain"/>
    <property type="match status" value="1"/>
</dbReference>
<dbReference type="Proteomes" id="UP000326364">
    <property type="component" value="Unassembled WGS sequence"/>
</dbReference>
<dbReference type="Proteomes" id="UP000325933">
    <property type="component" value="Unassembled WGS sequence"/>
</dbReference>
<dbReference type="EMBL" id="VYQA01000005">
    <property type="protein sequence ID" value="KAA9030901.1"/>
    <property type="molecule type" value="Genomic_DNA"/>
</dbReference>
<dbReference type="InterPro" id="IPR038109">
    <property type="entry name" value="DNA_bind_recomb_sf"/>
</dbReference>
<evidence type="ECO:0000259" key="3">
    <source>
        <dbReference type="PROSITE" id="PS51736"/>
    </source>
</evidence>
<dbReference type="AlphaFoldDB" id="A0A5J5I490"/>
<keyword evidence="1" id="KW-0238">DNA-binding</keyword>
<evidence type="ECO:0000256" key="1">
    <source>
        <dbReference type="ARBA" id="ARBA00023125"/>
    </source>
</evidence>
<dbReference type="InterPro" id="IPR006119">
    <property type="entry name" value="Resolv_N"/>
</dbReference>
<keyword evidence="2" id="KW-0233">DNA recombination</keyword>
<evidence type="ECO:0000256" key="2">
    <source>
        <dbReference type="ARBA" id="ARBA00023172"/>
    </source>
</evidence>
<reference evidence="6 7" key="1">
    <citation type="submission" date="2019-09" db="EMBL/GenBank/DDBJ databases">
        <authorList>
            <person name="Feng G."/>
        </authorList>
    </citation>
    <scope>NUCLEOTIDE SEQUENCE [LARGE SCALE GENOMIC DNA]</scope>
    <source>
        <strain evidence="5 6">KACC 19283</strain>
        <strain evidence="4 7">KACC 19284</strain>
    </source>
</reference>
<evidence type="ECO:0000313" key="4">
    <source>
        <dbReference type="EMBL" id="KAA9018265.1"/>
    </source>
</evidence>
<dbReference type="SUPFAM" id="SSF53041">
    <property type="entry name" value="Resolvase-like"/>
    <property type="match status" value="1"/>
</dbReference>
<dbReference type="GO" id="GO:0003677">
    <property type="term" value="F:DNA binding"/>
    <property type="evidence" value="ECO:0007669"/>
    <property type="project" value="UniProtKB-KW"/>
</dbReference>
<comment type="caution">
    <text evidence="5">The sequence shown here is derived from an EMBL/GenBank/DDBJ whole genome shotgun (WGS) entry which is preliminary data.</text>
</comment>
<dbReference type="Pfam" id="PF07508">
    <property type="entry name" value="Recombinase"/>
    <property type="match status" value="1"/>
</dbReference>
<evidence type="ECO:0000313" key="6">
    <source>
        <dbReference type="Proteomes" id="UP000325933"/>
    </source>
</evidence>
<name>A0A5J5I490_9SPHN</name>
<accession>A0A5J5I490</accession>
<keyword evidence="7" id="KW-1185">Reference proteome</keyword>
<dbReference type="EMBL" id="VYQB01000005">
    <property type="protein sequence ID" value="KAA9018265.1"/>
    <property type="molecule type" value="Genomic_DNA"/>
</dbReference>
<proteinExistence type="predicted"/>
<organism evidence="5 6">
    <name type="scientific">Sphingobium limneticum</name>
    <dbReference type="NCBI Taxonomy" id="1007511"/>
    <lineage>
        <taxon>Bacteria</taxon>
        <taxon>Pseudomonadati</taxon>
        <taxon>Pseudomonadota</taxon>
        <taxon>Alphaproteobacteria</taxon>
        <taxon>Sphingomonadales</taxon>
        <taxon>Sphingomonadaceae</taxon>
        <taxon>Sphingobium</taxon>
    </lineage>
</organism>
<evidence type="ECO:0000313" key="7">
    <source>
        <dbReference type="Proteomes" id="UP000326364"/>
    </source>
</evidence>
<dbReference type="PROSITE" id="PS51736">
    <property type="entry name" value="RECOMBINASES_3"/>
    <property type="match status" value="1"/>
</dbReference>
<dbReference type="PANTHER" id="PTHR30461">
    <property type="entry name" value="DNA-INVERTASE FROM LAMBDOID PROPHAGE"/>
    <property type="match status" value="1"/>
</dbReference>
<dbReference type="InterPro" id="IPR036162">
    <property type="entry name" value="Resolvase-like_N_sf"/>
</dbReference>
<dbReference type="RefSeq" id="WP_150425449.1">
    <property type="nucleotide sequence ID" value="NZ_VYQA01000005.1"/>
</dbReference>